<feature type="transmembrane region" description="Helical" evidence="2">
    <location>
        <begin position="6"/>
        <end position="25"/>
    </location>
</feature>
<dbReference type="PANTHER" id="PTHR44029:SF1">
    <property type="entry name" value="DNAJ HOMOLOG SUBFAMILY C MEMBER 21"/>
    <property type="match status" value="1"/>
</dbReference>
<sequence length="278" mass="32922">MSLGPLSVTCSIFIIFSFNIAYCLARMLLDLITLFCATHSILEHRVLSDPQERAWYDSHRAQILQTDYEEERVDVFPFFARSCFDRFDDGKKGFYTVYRKVFNNEKSNQNGRSSREYPSFGQSDSLYTDVVASFYQFWEAFRTHKNYTWVEKYDIRFSFNTNKLHPNLIFISTPIKERRAMEQENKRLRNAARRKRNEEVRQLVAFVKKRDKRVAAERERIQQVAQEAQARTQKLAREARQRCTRINQQLSAGYCIKCLPISHIVYSVLYNRVVSLLA</sequence>
<keyword evidence="2" id="KW-1133">Transmembrane helix</keyword>
<dbReference type="PANTHER" id="PTHR44029">
    <property type="entry name" value="DNAJ HOMOLOG SUBFAMILY C MEMBER 21"/>
    <property type="match status" value="1"/>
</dbReference>
<dbReference type="Proteomes" id="UP000272942">
    <property type="component" value="Unassembled WGS sequence"/>
</dbReference>
<evidence type="ECO:0000256" key="2">
    <source>
        <dbReference type="SAM" id="Phobius"/>
    </source>
</evidence>
<name>A0A3P8IG87_9TREM</name>
<protein>
    <recommendedName>
        <fullName evidence="3">Zuotin-like zuotin homology domain-containing protein</fullName>
    </recommendedName>
</protein>
<dbReference type="OrthoDB" id="552049at2759"/>
<accession>A0A3P8IG87</accession>
<proteinExistence type="predicted"/>
<keyword evidence="5" id="KW-1185">Reference proteome</keyword>
<feature type="coiled-coil region" evidence="1">
    <location>
        <begin position="178"/>
        <end position="238"/>
    </location>
</feature>
<evidence type="ECO:0000313" key="4">
    <source>
        <dbReference type="EMBL" id="VDP87885.1"/>
    </source>
</evidence>
<dbReference type="AlphaFoldDB" id="A0A3P8IG87"/>
<gene>
    <name evidence="4" type="ORF">ECPE_LOCUS10964</name>
</gene>
<dbReference type="InterPro" id="IPR051964">
    <property type="entry name" value="Chaperone_stress_response"/>
</dbReference>
<keyword evidence="2" id="KW-0472">Membrane</keyword>
<keyword evidence="1" id="KW-0175">Coiled coil</keyword>
<organism evidence="4 5">
    <name type="scientific">Echinostoma caproni</name>
    <dbReference type="NCBI Taxonomy" id="27848"/>
    <lineage>
        <taxon>Eukaryota</taxon>
        <taxon>Metazoa</taxon>
        <taxon>Spiralia</taxon>
        <taxon>Lophotrochozoa</taxon>
        <taxon>Platyhelminthes</taxon>
        <taxon>Trematoda</taxon>
        <taxon>Digenea</taxon>
        <taxon>Plagiorchiida</taxon>
        <taxon>Echinostomata</taxon>
        <taxon>Echinostomatoidea</taxon>
        <taxon>Echinostomatidae</taxon>
        <taxon>Echinostoma</taxon>
    </lineage>
</organism>
<evidence type="ECO:0000259" key="3">
    <source>
        <dbReference type="Pfam" id="PF21884"/>
    </source>
</evidence>
<feature type="domain" description="Zuotin-like zuotin homology" evidence="3">
    <location>
        <begin position="94"/>
        <end position="214"/>
    </location>
</feature>
<keyword evidence="2" id="KW-0812">Transmembrane</keyword>
<dbReference type="InterPro" id="IPR054076">
    <property type="entry name" value="ZUO1-like_ZHD"/>
</dbReference>
<reference evidence="4 5" key="1">
    <citation type="submission" date="2018-11" db="EMBL/GenBank/DDBJ databases">
        <authorList>
            <consortium name="Pathogen Informatics"/>
        </authorList>
    </citation>
    <scope>NUCLEOTIDE SEQUENCE [LARGE SCALE GENOMIC DNA]</scope>
    <source>
        <strain evidence="4 5">Egypt</strain>
    </source>
</reference>
<evidence type="ECO:0000256" key="1">
    <source>
        <dbReference type="SAM" id="Coils"/>
    </source>
</evidence>
<dbReference type="EMBL" id="UZAN01049999">
    <property type="protein sequence ID" value="VDP87885.1"/>
    <property type="molecule type" value="Genomic_DNA"/>
</dbReference>
<dbReference type="Pfam" id="PF21884">
    <property type="entry name" value="ZUO1-like_ZHD"/>
    <property type="match status" value="1"/>
</dbReference>
<dbReference type="GO" id="GO:0005737">
    <property type="term" value="C:cytoplasm"/>
    <property type="evidence" value="ECO:0007669"/>
    <property type="project" value="TreeGrafter"/>
</dbReference>
<evidence type="ECO:0000313" key="5">
    <source>
        <dbReference type="Proteomes" id="UP000272942"/>
    </source>
</evidence>